<evidence type="ECO:0000313" key="2">
    <source>
        <dbReference type="Proteomes" id="UP000824120"/>
    </source>
</evidence>
<gene>
    <name evidence="1" type="ORF">H5410_049612</name>
</gene>
<name>A0A9J5WT32_SOLCO</name>
<dbReference type="AlphaFoldDB" id="A0A9J5WT32"/>
<dbReference type="EMBL" id="JACXVP010000010">
    <property type="protein sequence ID" value="KAG5578985.1"/>
    <property type="molecule type" value="Genomic_DNA"/>
</dbReference>
<evidence type="ECO:0000313" key="1">
    <source>
        <dbReference type="EMBL" id="KAG5578985.1"/>
    </source>
</evidence>
<proteinExistence type="predicted"/>
<comment type="caution">
    <text evidence="1">The sequence shown here is derived from an EMBL/GenBank/DDBJ whole genome shotgun (WGS) entry which is preliminary data.</text>
</comment>
<keyword evidence="2" id="KW-1185">Reference proteome</keyword>
<dbReference type="Proteomes" id="UP000824120">
    <property type="component" value="Chromosome 10"/>
</dbReference>
<protein>
    <submittedName>
        <fullName evidence="1">Uncharacterized protein</fullName>
    </submittedName>
</protein>
<reference evidence="1 2" key="1">
    <citation type="submission" date="2020-09" db="EMBL/GenBank/DDBJ databases">
        <title>De no assembly of potato wild relative species, Solanum commersonii.</title>
        <authorList>
            <person name="Cho K."/>
        </authorList>
    </citation>
    <scope>NUCLEOTIDE SEQUENCE [LARGE SCALE GENOMIC DNA]</scope>
    <source>
        <strain evidence="1">LZ3.2</strain>
        <tissue evidence="1">Leaf</tissue>
    </source>
</reference>
<organism evidence="1 2">
    <name type="scientific">Solanum commersonii</name>
    <name type="common">Commerson's wild potato</name>
    <name type="synonym">Commerson's nightshade</name>
    <dbReference type="NCBI Taxonomy" id="4109"/>
    <lineage>
        <taxon>Eukaryota</taxon>
        <taxon>Viridiplantae</taxon>
        <taxon>Streptophyta</taxon>
        <taxon>Embryophyta</taxon>
        <taxon>Tracheophyta</taxon>
        <taxon>Spermatophyta</taxon>
        <taxon>Magnoliopsida</taxon>
        <taxon>eudicotyledons</taxon>
        <taxon>Gunneridae</taxon>
        <taxon>Pentapetalae</taxon>
        <taxon>asterids</taxon>
        <taxon>lamiids</taxon>
        <taxon>Solanales</taxon>
        <taxon>Solanaceae</taxon>
        <taxon>Solanoideae</taxon>
        <taxon>Solaneae</taxon>
        <taxon>Solanum</taxon>
    </lineage>
</organism>
<sequence>MDVRYKLINGMILSRGANKRIFNFKQDPDFFFAEFSRGKQTHFQVQTSPKSGKNQIYHFLCAIVHEFLVIHESDIYDFINGVSWSQGENIRISSSNEPQSEKT</sequence>
<accession>A0A9J5WT32</accession>